<name>A0A1E5XTS0_9HYPH</name>
<keyword evidence="1" id="KW-0812">Transmembrane</keyword>
<dbReference type="EMBL" id="LAJE02000106">
    <property type="protein sequence ID" value="OEO31988.1"/>
    <property type="molecule type" value="Genomic_DNA"/>
</dbReference>
<accession>A0A1E5XTS0</accession>
<evidence type="ECO:0000313" key="2">
    <source>
        <dbReference type="EMBL" id="OEO31988.1"/>
    </source>
</evidence>
<feature type="transmembrane region" description="Helical" evidence="1">
    <location>
        <begin position="83"/>
        <end position="105"/>
    </location>
</feature>
<proteinExistence type="predicted"/>
<comment type="caution">
    <text evidence="2">The sequence shown here is derived from an EMBL/GenBank/DDBJ whole genome shotgun (WGS) entry which is preliminary data.</text>
</comment>
<dbReference type="Proteomes" id="UP000095463">
    <property type="component" value="Unassembled WGS sequence"/>
</dbReference>
<organism evidence="2 3">
    <name type="scientific">Devosia insulae DS-56</name>
    <dbReference type="NCBI Taxonomy" id="1116389"/>
    <lineage>
        <taxon>Bacteria</taxon>
        <taxon>Pseudomonadati</taxon>
        <taxon>Pseudomonadota</taxon>
        <taxon>Alphaproteobacteria</taxon>
        <taxon>Hyphomicrobiales</taxon>
        <taxon>Devosiaceae</taxon>
        <taxon>Devosia</taxon>
    </lineage>
</organism>
<sequence>MIRAIGRAVVTVAVVIYTLLDELLFPLFRPLIAWLSALRLFQRLGDWLGRLPPYAALVALGVPFVVIEPMKVVAIWWAGTGHVITGTIGLLLAHALSLLVVERIFHAVYQPLMRIDWFARLLGWMFALRDRAIAWAKSTAAWRAALGWVRGVREWVRGVLR</sequence>
<keyword evidence="3" id="KW-1185">Reference proteome</keyword>
<dbReference type="AlphaFoldDB" id="A0A1E5XTS0"/>
<gene>
    <name evidence="2" type="ORF">VW23_013675</name>
</gene>
<reference evidence="2 3" key="1">
    <citation type="journal article" date="2015" name="Genome Announc.">
        <title>Genome Assemblies of Three Soil-Associated Devosia species: D. insulae, D. limi, and D. soli.</title>
        <authorList>
            <person name="Hassan Y.I."/>
            <person name="Lepp D."/>
            <person name="Zhou T."/>
        </authorList>
    </citation>
    <scope>NUCLEOTIDE SEQUENCE [LARGE SCALE GENOMIC DNA]</scope>
    <source>
        <strain evidence="2 3">DS-56</strain>
    </source>
</reference>
<dbReference type="OrthoDB" id="7356231at2"/>
<dbReference type="RefSeq" id="WP_069908848.1">
    <property type="nucleotide sequence ID" value="NZ_LAJE02000106.1"/>
</dbReference>
<keyword evidence="1" id="KW-0472">Membrane</keyword>
<evidence type="ECO:0000256" key="1">
    <source>
        <dbReference type="SAM" id="Phobius"/>
    </source>
</evidence>
<protein>
    <submittedName>
        <fullName evidence="2">Uncharacterized protein</fullName>
    </submittedName>
</protein>
<feature type="transmembrane region" description="Helical" evidence="1">
    <location>
        <begin position="53"/>
        <end position="77"/>
    </location>
</feature>
<keyword evidence="1" id="KW-1133">Transmembrane helix</keyword>
<evidence type="ECO:0000313" key="3">
    <source>
        <dbReference type="Proteomes" id="UP000095463"/>
    </source>
</evidence>